<dbReference type="Proteomes" id="UP000292702">
    <property type="component" value="Unassembled WGS sequence"/>
</dbReference>
<evidence type="ECO:0000259" key="6">
    <source>
        <dbReference type="Pfam" id="PF13193"/>
    </source>
</evidence>
<feature type="domain" description="AMP-binding enzyme C-terminal" evidence="6">
    <location>
        <begin position="481"/>
        <end position="563"/>
    </location>
</feature>
<accession>A0A4R0RR46</accession>
<dbReference type="PANTHER" id="PTHR43859:SF4">
    <property type="entry name" value="BUTANOATE--COA LIGASE AAE1-RELATED"/>
    <property type="match status" value="1"/>
</dbReference>
<dbReference type="InterPro" id="IPR020845">
    <property type="entry name" value="AMP-binding_CS"/>
</dbReference>
<evidence type="ECO:0000256" key="2">
    <source>
        <dbReference type="ARBA" id="ARBA00022598"/>
    </source>
</evidence>
<evidence type="ECO:0000313" key="7">
    <source>
        <dbReference type="EMBL" id="TCD70256.1"/>
    </source>
</evidence>
<evidence type="ECO:0000256" key="1">
    <source>
        <dbReference type="ARBA" id="ARBA00006432"/>
    </source>
</evidence>
<name>A0A4R0RR46_9APHY</name>
<sequence length="576" mass="63553">MQSFSPTPESIPPRSVTYELGTTTPATKIAVHLHPLNPLYFVLRAAQVFPEKLAISHPDVKDPVFYNYAVWAQRIQNLAYALIRAGIQPGDRVAVIAPNSPLIADAHQGIIAARAVICPINFRLTTPEVAYILEHSGSKLILIDHEHVHLVKGTKLPVVVCNDTGRRGDPYEEFLSAGRKFSREKGWTGLVWEPDEDANAALCYTSGTTGRPKGVITTLRGSYLAALANAYETGMTVDSVYLWVLPMFHACGWTYPWAITAAMSTQITLRAVSNPHIWNHFLHSGVTHYCGAPTVQIGIVSSPEARRVPQPIRAIIAGSAPTAQLIGDLETKGITAIHVYGLTEVKITTYGPFTICYPQPAWKKLTLPERARFLARQGRGFITAQDIRVVYQPKEGEPLDLNAPLVDVPRDGTTIGEIVMRGNITMKEYFRDPEATKRAFRGGYFNSGDLAVMYPDGYISILDRSKDIIISGGENASSLAIEQELATHPDILEVTVIARAHPKWGERPMAFVILKTECKQKWNGKDDAFAIELKKHAKQKLPGFACPEWVKIVDGLPKTSTGKIQKVQLRKIVAKL</sequence>
<dbReference type="Pfam" id="PF00501">
    <property type="entry name" value="AMP-binding"/>
    <property type="match status" value="1"/>
</dbReference>
<comment type="similarity">
    <text evidence="1">Belongs to the ATP-dependent AMP-binding enzyme family.</text>
</comment>
<dbReference type="STRING" id="92696.A0A4R0RR46"/>
<dbReference type="InterPro" id="IPR042099">
    <property type="entry name" value="ANL_N_sf"/>
</dbReference>
<dbReference type="GO" id="GO:0006631">
    <property type="term" value="P:fatty acid metabolic process"/>
    <property type="evidence" value="ECO:0007669"/>
    <property type="project" value="UniProtKB-KW"/>
</dbReference>
<dbReference type="Gene3D" id="3.30.300.30">
    <property type="match status" value="1"/>
</dbReference>
<reference evidence="7 8" key="1">
    <citation type="submission" date="2018-11" db="EMBL/GenBank/DDBJ databases">
        <title>Genome assembly of Steccherinum ochraceum LE-BIN_3174, the white-rot fungus of the Steccherinaceae family (The Residual Polyporoid clade, Polyporales, Basidiomycota).</title>
        <authorList>
            <person name="Fedorova T.V."/>
            <person name="Glazunova O.A."/>
            <person name="Landesman E.O."/>
            <person name="Moiseenko K.V."/>
            <person name="Psurtseva N.V."/>
            <person name="Savinova O.S."/>
            <person name="Shakhova N.V."/>
            <person name="Tyazhelova T.V."/>
            <person name="Vasina D.V."/>
        </authorList>
    </citation>
    <scope>NUCLEOTIDE SEQUENCE [LARGE SCALE GENOMIC DNA]</scope>
    <source>
        <strain evidence="7 8">LE-BIN_3174</strain>
    </source>
</reference>
<dbReference type="InterPro" id="IPR000873">
    <property type="entry name" value="AMP-dep_synth/lig_dom"/>
</dbReference>
<evidence type="ECO:0000313" key="8">
    <source>
        <dbReference type="Proteomes" id="UP000292702"/>
    </source>
</evidence>
<dbReference type="OrthoDB" id="10253115at2759"/>
<gene>
    <name evidence="7" type="ORF">EIP91_004157</name>
</gene>
<dbReference type="PANTHER" id="PTHR43859">
    <property type="entry name" value="ACYL-ACTIVATING ENZYME"/>
    <property type="match status" value="1"/>
</dbReference>
<keyword evidence="4" id="KW-0443">Lipid metabolism</keyword>
<evidence type="ECO:0000256" key="4">
    <source>
        <dbReference type="ARBA" id="ARBA00023098"/>
    </source>
</evidence>
<dbReference type="PROSITE" id="PS00455">
    <property type="entry name" value="AMP_BINDING"/>
    <property type="match status" value="1"/>
</dbReference>
<dbReference type="Pfam" id="PF13193">
    <property type="entry name" value="AMP-binding_C"/>
    <property type="match status" value="1"/>
</dbReference>
<organism evidence="7 8">
    <name type="scientific">Steccherinum ochraceum</name>
    <dbReference type="NCBI Taxonomy" id="92696"/>
    <lineage>
        <taxon>Eukaryota</taxon>
        <taxon>Fungi</taxon>
        <taxon>Dikarya</taxon>
        <taxon>Basidiomycota</taxon>
        <taxon>Agaricomycotina</taxon>
        <taxon>Agaricomycetes</taxon>
        <taxon>Polyporales</taxon>
        <taxon>Steccherinaceae</taxon>
        <taxon>Steccherinum</taxon>
    </lineage>
</organism>
<keyword evidence="8" id="KW-1185">Reference proteome</keyword>
<evidence type="ECO:0000259" key="5">
    <source>
        <dbReference type="Pfam" id="PF00501"/>
    </source>
</evidence>
<dbReference type="InterPro" id="IPR045851">
    <property type="entry name" value="AMP-bd_C_sf"/>
</dbReference>
<protein>
    <submittedName>
        <fullName evidence="7">Uncharacterized protein</fullName>
    </submittedName>
</protein>
<evidence type="ECO:0000256" key="3">
    <source>
        <dbReference type="ARBA" id="ARBA00022832"/>
    </source>
</evidence>
<dbReference type="AlphaFoldDB" id="A0A4R0RR46"/>
<proteinExistence type="inferred from homology"/>
<dbReference type="Gene3D" id="3.40.50.12780">
    <property type="entry name" value="N-terminal domain of ligase-like"/>
    <property type="match status" value="1"/>
</dbReference>
<keyword evidence="2" id="KW-0436">Ligase</keyword>
<keyword evidence="3" id="KW-0276">Fatty acid metabolism</keyword>
<dbReference type="SUPFAM" id="SSF56801">
    <property type="entry name" value="Acetyl-CoA synthetase-like"/>
    <property type="match status" value="1"/>
</dbReference>
<dbReference type="GO" id="GO:0016874">
    <property type="term" value="F:ligase activity"/>
    <property type="evidence" value="ECO:0007669"/>
    <property type="project" value="UniProtKB-KW"/>
</dbReference>
<dbReference type="EMBL" id="RWJN01000024">
    <property type="protein sequence ID" value="TCD70256.1"/>
    <property type="molecule type" value="Genomic_DNA"/>
</dbReference>
<comment type="caution">
    <text evidence="7">The sequence shown here is derived from an EMBL/GenBank/DDBJ whole genome shotgun (WGS) entry which is preliminary data.</text>
</comment>
<feature type="domain" description="AMP-dependent synthetase/ligase" evidence="5">
    <location>
        <begin position="44"/>
        <end position="430"/>
    </location>
</feature>
<dbReference type="InterPro" id="IPR025110">
    <property type="entry name" value="AMP-bd_C"/>
</dbReference>